<dbReference type="Proteomes" id="UP000050164">
    <property type="component" value="Unassembled WGS sequence"/>
</dbReference>
<dbReference type="EMBL" id="CNFT01000137">
    <property type="protein sequence ID" value="CKR18897.1"/>
    <property type="molecule type" value="Genomic_DNA"/>
</dbReference>
<gene>
    <name evidence="2" type="ORF">ERS027646_00989</name>
    <name evidence="1" type="ORF">ERS027659_00883</name>
    <name evidence="3" type="ORF">ERS027661_04440</name>
</gene>
<evidence type="ECO:0000313" key="2">
    <source>
        <dbReference type="EMBL" id="CKR94557.1"/>
    </source>
</evidence>
<name>A0A0T9ASI9_MYCTX</name>
<dbReference type="AlphaFoldDB" id="A0A0T9ASI9"/>
<accession>A0A0T9ASI9</accession>
<evidence type="ECO:0000313" key="1">
    <source>
        <dbReference type="EMBL" id="CKR18897.1"/>
    </source>
</evidence>
<dbReference type="Proteomes" id="UP000049023">
    <property type="component" value="Unassembled WGS sequence"/>
</dbReference>
<dbReference type="EMBL" id="CNGE01000123">
    <property type="protein sequence ID" value="CKR94557.1"/>
    <property type="molecule type" value="Genomic_DNA"/>
</dbReference>
<evidence type="ECO:0000313" key="3">
    <source>
        <dbReference type="EMBL" id="CKT49404.1"/>
    </source>
</evidence>
<evidence type="ECO:0000313" key="4">
    <source>
        <dbReference type="Proteomes" id="UP000048948"/>
    </source>
</evidence>
<organism evidence="2 4">
    <name type="scientific">Mycobacterium tuberculosis</name>
    <dbReference type="NCBI Taxonomy" id="1773"/>
    <lineage>
        <taxon>Bacteria</taxon>
        <taxon>Bacillati</taxon>
        <taxon>Actinomycetota</taxon>
        <taxon>Actinomycetes</taxon>
        <taxon>Mycobacteriales</taxon>
        <taxon>Mycobacteriaceae</taxon>
        <taxon>Mycobacterium</taxon>
        <taxon>Mycobacterium tuberculosis complex</taxon>
    </lineage>
</organism>
<protein>
    <submittedName>
        <fullName evidence="2">Uncharacterized protein</fullName>
    </submittedName>
</protein>
<evidence type="ECO:0000313" key="5">
    <source>
        <dbReference type="Proteomes" id="UP000049023"/>
    </source>
</evidence>
<evidence type="ECO:0000313" key="6">
    <source>
        <dbReference type="Proteomes" id="UP000050164"/>
    </source>
</evidence>
<dbReference type="Proteomes" id="UP000048948">
    <property type="component" value="Unassembled WGS sequence"/>
</dbReference>
<sequence length="179" mass="18050">MWESSSASDQAKAGCRTDAGASAGAVAVAEVTAVSTVALVSPGLRAAHNAPPKAAVNCGRGVLTTGTQKRPDSVVVTAGIFAPPPTETIATSSAVRIPLRARVCSKALPTLSSESRIVSSSSLRVNRISPPNASVSVVTVLDESRSLALRHSIRSLVSEPIAEVPAGSNAPVPGSSDMT</sequence>
<proteinExistence type="predicted"/>
<reference evidence="4 5" key="1">
    <citation type="submission" date="2015-03" db="EMBL/GenBank/DDBJ databases">
        <authorList>
            <consortium name="Pathogen Informatics"/>
        </authorList>
    </citation>
    <scope>NUCLEOTIDE SEQUENCE [LARGE SCALE GENOMIC DNA]</scope>
    <source>
        <strain evidence="2 4">Bir 172</strain>
        <strain evidence="1 6">Bir 185</strain>
        <strain evidence="3 5">Bir 187</strain>
    </source>
</reference>
<dbReference type="EMBL" id="CNFU01001509">
    <property type="protein sequence ID" value="CKT49404.1"/>
    <property type="molecule type" value="Genomic_DNA"/>
</dbReference>